<dbReference type="GO" id="GO:0016323">
    <property type="term" value="C:basolateral plasma membrane"/>
    <property type="evidence" value="ECO:0007669"/>
    <property type="project" value="TreeGrafter"/>
</dbReference>
<dbReference type="AlphaFoldDB" id="A0A0K8UX19"/>
<proteinExistence type="predicted"/>
<dbReference type="PROSITE" id="PS50850">
    <property type="entry name" value="MFS"/>
    <property type="match status" value="1"/>
</dbReference>
<keyword evidence="3" id="KW-1133">Transmembrane helix</keyword>
<dbReference type="Gene3D" id="1.20.1250.20">
    <property type="entry name" value="MFS general substrate transporter like domains"/>
    <property type="match status" value="1"/>
</dbReference>
<comment type="subcellular location">
    <subcellularLocation>
        <location evidence="1">Membrane</location>
        <topology evidence="1">Multi-pass membrane protein</topology>
    </subcellularLocation>
</comment>
<dbReference type="Pfam" id="PF03137">
    <property type="entry name" value="OATP"/>
    <property type="match status" value="2"/>
</dbReference>
<sequence length="417" mass="45890">MNRMTAPEVPSNDQACNGLSISNLTVISTMTNAKQNGEVPPQIDTNFIELSPSGDLSVSQVMSNKEPDKMFGWEKFKPKFLQRFCNAKWALFWLCWGGAMQGLIVNGFINVVITTIERRFGLRSRQTGLVASGYDIASFVCLVPVTYFGGRVGASKPNILAWGVILMGIGSLTFALPHFLVSSYRATMSDSNVCQSTATNGTYYETCSSEADTFAEQENLSWTVWLFFLAQLLHGAGASPLFTLGVTYIDENVSTKMSSVYLGIFYTMAIIGPAVGYVLGGQLLLIYTEFMTVDASECVRDDQRSFALGIQWIKVRLFGTIPAPMIFGKLIDDSCILWQETCDEDGSGVGACLVYDNYNMSKYMWLLALVGKTLSVIFFFGALWFYIPPKKSAINSDNSQTVNNSTDITKVATVEAK</sequence>
<dbReference type="GO" id="GO:0015347">
    <property type="term" value="F:sodium-independent organic anion transmembrane transporter activity"/>
    <property type="evidence" value="ECO:0007669"/>
    <property type="project" value="TreeGrafter"/>
</dbReference>
<feature type="transmembrane region" description="Helical" evidence="3">
    <location>
        <begin position="224"/>
        <end position="249"/>
    </location>
</feature>
<feature type="transmembrane region" description="Helical" evidence="3">
    <location>
        <begin position="363"/>
        <end position="387"/>
    </location>
</feature>
<evidence type="ECO:0000256" key="2">
    <source>
        <dbReference type="ARBA" id="ARBA00023157"/>
    </source>
</evidence>
<dbReference type="InterPro" id="IPR004156">
    <property type="entry name" value="OATP"/>
</dbReference>
<reference evidence="5" key="1">
    <citation type="submission" date="2015-06" db="EMBL/GenBank/DDBJ databases">
        <authorList>
            <person name="Hoefler B.C."/>
            <person name="Straight P.D."/>
        </authorList>
    </citation>
    <scope>NUCLEOTIDE SEQUENCE</scope>
</reference>
<dbReference type="PANTHER" id="PTHR11388:SF100">
    <property type="entry name" value="SOLUTE CARRIER ORGANIC ANION TRANSPORTER FAMILY MEMBER 4A1"/>
    <property type="match status" value="1"/>
</dbReference>
<dbReference type="InterPro" id="IPR020846">
    <property type="entry name" value="MFS_dom"/>
</dbReference>
<keyword evidence="3" id="KW-0472">Membrane</keyword>
<dbReference type="OrthoDB" id="5062115at2759"/>
<evidence type="ECO:0000256" key="1">
    <source>
        <dbReference type="ARBA" id="ARBA00004141"/>
    </source>
</evidence>
<evidence type="ECO:0000259" key="4">
    <source>
        <dbReference type="PROSITE" id="PS50850"/>
    </source>
</evidence>
<feature type="transmembrane region" description="Helical" evidence="3">
    <location>
        <begin position="159"/>
        <end position="180"/>
    </location>
</feature>
<keyword evidence="2" id="KW-1015">Disulfide bond</keyword>
<keyword evidence="3" id="KW-0812">Transmembrane</keyword>
<evidence type="ECO:0000313" key="5">
    <source>
        <dbReference type="EMBL" id="JAI30895.1"/>
    </source>
</evidence>
<dbReference type="EMBL" id="GDHF01021419">
    <property type="protein sequence ID" value="JAI30895.1"/>
    <property type="molecule type" value="Transcribed_RNA"/>
</dbReference>
<feature type="transmembrane region" description="Helical" evidence="3">
    <location>
        <begin position="261"/>
        <end position="287"/>
    </location>
</feature>
<protein>
    <submittedName>
        <fullName evidence="5">Solute carrier organic anion transporter family member 4A1</fullName>
    </submittedName>
</protein>
<accession>A0A0K8UX19</accession>
<evidence type="ECO:0000256" key="3">
    <source>
        <dbReference type="SAM" id="Phobius"/>
    </source>
</evidence>
<dbReference type="InterPro" id="IPR036259">
    <property type="entry name" value="MFS_trans_sf"/>
</dbReference>
<gene>
    <name evidence="5" type="primary">Slco4a1_4</name>
    <name evidence="5" type="ORF">c1_g2_i4</name>
</gene>
<dbReference type="SUPFAM" id="SSF103473">
    <property type="entry name" value="MFS general substrate transporter"/>
    <property type="match status" value="1"/>
</dbReference>
<organism evidence="5">
    <name type="scientific">Bactrocera latifrons</name>
    <name type="common">Malaysian fruit fly</name>
    <name type="synonym">Chaetodacus latifrons</name>
    <dbReference type="NCBI Taxonomy" id="174628"/>
    <lineage>
        <taxon>Eukaryota</taxon>
        <taxon>Metazoa</taxon>
        <taxon>Ecdysozoa</taxon>
        <taxon>Arthropoda</taxon>
        <taxon>Hexapoda</taxon>
        <taxon>Insecta</taxon>
        <taxon>Pterygota</taxon>
        <taxon>Neoptera</taxon>
        <taxon>Endopterygota</taxon>
        <taxon>Diptera</taxon>
        <taxon>Brachycera</taxon>
        <taxon>Muscomorpha</taxon>
        <taxon>Tephritoidea</taxon>
        <taxon>Tephritidae</taxon>
        <taxon>Bactrocera</taxon>
        <taxon>Bactrocera</taxon>
    </lineage>
</organism>
<feature type="transmembrane region" description="Helical" evidence="3">
    <location>
        <begin position="89"/>
        <end position="109"/>
    </location>
</feature>
<dbReference type="PANTHER" id="PTHR11388">
    <property type="entry name" value="ORGANIC ANION TRANSPORTER"/>
    <property type="match status" value="1"/>
</dbReference>
<feature type="domain" description="Major facilitator superfamily (MFS) profile" evidence="4">
    <location>
        <begin position="90"/>
        <end position="417"/>
    </location>
</feature>
<name>A0A0K8UX19_BACLA</name>
<feature type="transmembrane region" description="Helical" evidence="3">
    <location>
        <begin position="129"/>
        <end position="147"/>
    </location>
</feature>
<dbReference type="GO" id="GO:0043252">
    <property type="term" value="P:sodium-independent organic anion transport"/>
    <property type="evidence" value="ECO:0007669"/>
    <property type="project" value="TreeGrafter"/>
</dbReference>